<dbReference type="Proteomes" id="UP000828390">
    <property type="component" value="Unassembled WGS sequence"/>
</dbReference>
<protein>
    <submittedName>
        <fullName evidence="1">Uncharacterized protein</fullName>
    </submittedName>
</protein>
<evidence type="ECO:0000313" key="1">
    <source>
        <dbReference type="EMBL" id="KAH3771613.1"/>
    </source>
</evidence>
<sequence length="120" mass="13403">MKIVYSKAPKTALDPSPDEVLITRRGGERRMYSVYDLKNHTSGGRTFNLQAGYSGPVVYGDVTPPPLYAQRFVTGNGKILKKVKTTSLFLCPQIERSGVYCFWPVCLSVIHSLYVCVLKL</sequence>
<evidence type="ECO:0000313" key="2">
    <source>
        <dbReference type="Proteomes" id="UP000828390"/>
    </source>
</evidence>
<dbReference type="EMBL" id="JAIWYP010000009">
    <property type="protein sequence ID" value="KAH3771613.1"/>
    <property type="molecule type" value="Genomic_DNA"/>
</dbReference>
<keyword evidence="2" id="KW-1185">Reference proteome</keyword>
<reference evidence="1" key="1">
    <citation type="journal article" date="2019" name="bioRxiv">
        <title>The Genome of the Zebra Mussel, Dreissena polymorpha: A Resource for Invasive Species Research.</title>
        <authorList>
            <person name="McCartney M.A."/>
            <person name="Auch B."/>
            <person name="Kono T."/>
            <person name="Mallez S."/>
            <person name="Zhang Y."/>
            <person name="Obille A."/>
            <person name="Becker A."/>
            <person name="Abrahante J.E."/>
            <person name="Garbe J."/>
            <person name="Badalamenti J.P."/>
            <person name="Herman A."/>
            <person name="Mangelson H."/>
            <person name="Liachko I."/>
            <person name="Sullivan S."/>
            <person name="Sone E.D."/>
            <person name="Koren S."/>
            <person name="Silverstein K.A.T."/>
            <person name="Beckman K.B."/>
            <person name="Gohl D.M."/>
        </authorList>
    </citation>
    <scope>NUCLEOTIDE SEQUENCE</scope>
    <source>
        <strain evidence="1">Duluth1</strain>
        <tissue evidence="1">Whole animal</tissue>
    </source>
</reference>
<dbReference type="AlphaFoldDB" id="A0A9D4E2H4"/>
<organism evidence="1 2">
    <name type="scientific">Dreissena polymorpha</name>
    <name type="common">Zebra mussel</name>
    <name type="synonym">Mytilus polymorpha</name>
    <dbReference type="NCBI Taxonomy" id="45954"/>
    <lineage>
        <taxon>Eukaryota</taxon>
        <taxon>Metazoa</taxon>
        <taxon>Spiralia</taxon>
        <taxon>Lophotrochozoa</taxon>
        <taxon>Mollusca</taxon>
        <taxon>Bivalvia</taxon>
        <taxon>Autobranchia</taxon>
        <taxon>Heteroconchia</taxon>
        <taxon>Euheterodonta</taxon>
        <taxon>Imparidentia</taxon>
        <taxon>Neoheterodontei</taxon>
        <taxon>Myida</taxon>
        <taxon>Dreissenoidea</taxon>
        <taxon>Dreissenidae</taxon>
        <taxon>Dreissena</taxon>
    </lineage>
</organism>
<comment type="caution">
    <text evidence="1">The sequence shown here is derived from an EMBL/GenBank/DDBJ whole genome shotgun (WGS) entry which is preliminary data.</text>
</comment>
<reference evidence="1" key="2">
    <citation type="submission" date="2020-11" db="EMBL/GenBank/DDBJ databases">
        <authorList>
            <person name="McCartney M.A."/>
            <person name="Auch B."/>
            <person name="Kono T."/>
            <person name="Mallez S."/>
            <person name="Becker A."/>
            <person name="Gohl D.M."/>
            <person name="Silverstein K.A.T."/>
            <person name="Koren S."/>
            <person name="Bechman K.B."/>
            <person name="Herman A."/>
            <person name="Abrahante J.E."/>
            <person name="Garbe J."/>
        </authorList>
    </citation>
    <scope>NUCLEOTIDE SEQUENCE</scope>
    <source>
        <strain evidence="1">Duluth1</strain>
        <tissue evidence="1">Whole animal</tissue>
    </source>
</reference>
<gene>
    <name evidence="1" type="ORF">DPMN_172939</name>
</gene>
<accession>A0A9D4E2H4</accession>
<proteinExistence type="predicted"/>
<name>A0A9D4E2H4_DREPO</name>